<dbReference type="GO" id="GO:0031054">
    <property type="term" value="P:pre-miRNA processing"/>
    <property type="evidence" value="ECO:0007669"/>
    <property type="project" value="TreeGrafter"/>
</dbReference>
<dbReference type="Pfam" id="PF00313">
    <property type="entry name" value="CSD"/>
    <property type="match status" value="1"/>
</dbReference>
<dbReference type="Pfam" id="PF00098">
    <property type="entry name" value="zf-CCHC"/>
    <property type="match status" value="2"/>
</dbReference>
<protein>
    <submittedName>
        <fullName evidence="8">Protein lin-28-like protein</fullName>
    </submittedName>
</protein>
<keyword evidence="4" id="KW-0862">Zinc</keyword>
<feature type="domain" description="CSD" evidence="7">
    <location>
        <begin position="9"/>
        <end position="74"/>
    </location>
</feature>
<dbReference type="InterPro" id="IPR036875">
    <property type="entry name" value="Znf_CCHC_sf"/>
</dbReference>
<feature type="domain" description="CCHC-type" evidence="6">
    <location>
        <begin position="91"/>
        <end position="105"/>
    </location>
</feature>
<feature type="compositionally biased region" description="Basic and acidic residues" evidence="5">
    <location>
        <begin position="163"/>
        <end position="172"/>
    </location>
</feature>
<evidence type="ECO:0000259" key="7">
    <source>
        <dbReference type="PROSITE" id="PS51857"/>
    </source>
</evidence>
<dbReference type="SMART" id="SM00357">
    <property type="entry name" value="CSP"/>
    <property type="match status" value="1"/>
</dbReference>
<evidence type="ECO:0000313" key="10">
    <source>
        <dbReference type="Proteomes" id="UP000285301"/>
    </source>
</evidence>
<organism evidence="8 10">
    <name type="scientific">Dinothrombium tinctorium</name>
    <dbReference type="NCBI Taxonomy" id="1965070"/>
    <lineage>
        <taxon>Eukaryota</taxon>
        <taxon>Metazoa</taxon>
        <taxon>Ecdysozoa</taxon>
        <taxon>Arthropoda</taxon>
        <taxon>Chelicerata</taxon>
        <taxon>Arachnida</taxon>
        <taxon>Acari</taxon>
        <taxon>Acariformes</taxon>
        <taxon>Trombidiformes</taxon>
        <taxon>Prostigmata</taxon>
        <taxon>Anystina</taxon>
        <taxon>Parasitengona</taxon>
        <taxon>Trombidioidea</taxon>
        <taxon>Trombidiidae</taxon>
        <taxon>Dinothrombium</taxon>
    </lineage>
</organism>
<reference evidence="8 10" key="1">
    <citation type="journal article" date="2018" name="Gigascience">
        <title>Genomes of trombidid mites reveal novel predicted allergens and laterally-transferred genes associated with secondary metabolism.</title>
        <authorList>
            <person name="Dong X."/>
            <person name="Chaisiri K."/>
            <person name="Xia D."/>
            <person name="Armstrong S.D."/>
            <person name="Fang Y."/>
            <person name="Donnelly M.J."/>
            <person name="Kadowaki T."/>
            <person name="McGarry J.W."/>
            <person name="Darby A.C."/>
            <person name="Makepeace B.L."/>
        </authorList>
    </citation>
    <scope>NUCLEOTIDE SEQUENCE [LARGE SCALE GENOMIC DNA]</scope>
    <source>
        <strain evidence="8">UoL-WK</strain>
    </source>
</reference>
<dbReference type="Proteomes" id="UP000285301">
    <property type="component" value="Unassembled WGS sequence"/>
</dbReference>
<comment type="subcellular location">
    <subcellularLocation>
        <location evidence="1">Cytoplasm</location>
    </subcellularLocation>
</comment>
<reference evidence="8" key="2">
    <citation type="submission" date="2018-11" db="EMBL/GenBank/DDBJ databases">
        <title>Trombidioid mite genomics.</title>
        <authorList>
            <person name="Dong X."/>
        </authorList>
    </citation>
    <scope>NUCLEOTIDE SEQUENCE</scope>
    <source>
        <strain evidence="8">UoL-WK</strain>
    </source>
</reference>
<dbReference type="InterPro" id="IPR012340">
    <property type="entry name" value="NA-bd_OB-fold"/>
</dbReference>
<evidence type="ECO:0000259" key="6">
    <source>
        <dbReference type="PROSITE" id="PS50158"/>
    </source>
</evidence>
<dbReference type="InterPro" id="IPR011129">
    <property type="entry name" value="CSD"/>
</dbReference>
<dbReference type="InterPro" id="IPR001878">
    <property type="entry name" value="Znf_CCHC"/>
</dbReference>
<dbReference type="PANTHER" id="PTHR46109">
    <property type="entry name" value="PROTEIN LIN-28"/>
    <property type="match status" value="1"/>
</dbReference>
<dbReference type="SUPFAM" id="SSF50249">
    <property type="entry name" value="Nucleic acid-binding proteins"/>
    <property type="match status" value="1"/>
</dbReference>
<evidence type="ECO:0000256" key="3">
    <source>
        <dbReference type="ARBA" id="ARBA00022490"/>
    </source>
</evidence>
<accession>A0A3S3NFT8</accession>
<dbReference type="GO" id="GO:0003729">
    <property type="term" value="F:mRNA binding"/>
    <property type="evidence" value="ECO:0007669"/>
    <property type="project" value="TreeGrafter"/>
</dbReference>
<comment type="caution">
    <text evidence="8">The sequence shown here is derived from an EMBL/GenBank/DDBJ whole genome shotgun (WGS) entry which is preliminary data.</text>
</comment>
<name>A0A3S3NFT8_9ACAR</name>
<dbReference type="GO" id="GO:0005634">
    <property type="term" value="C:nucleus"/>
    <property type="evidence" value="ECO:0007669"/>
    <property type="project" value="TreeGrafter"/>
</dbReference>
<evidence type="ECO:0000256" key="1">
    <source>
        <dbReference type="ARBA" id="ARBA00004496"/>
    </source>
</evidence>
<dbReference type="Gene3D" id="2.40.50.140">
    <property type="entry name" value="Nucleic acid-binding proteins"/>
    <property type="match status" value="1"/>
</dbReference>
<keyword evidence="4" id="KW-0479">Metal-binding</keyword>
<keyword evidence="3" id="KW-0963">Cytoplasm</keyword>
<dbReference type="STRING" id="1965070.A0A3S3NFT8"/>
<feature type="region of interest" description="Disordered" evidence="5">
    <location>
        <begin position="144"/>
        <end position="180"/>
    </location>
</feature>
<gene>
    <name evidence="8" type="ORF">B4U79_00080</name>
    <name evidence="9" type="ORF">B4U79_07060</name>
</gene>
<dbReference type="InterPro" id="IPR002059">
    <property type="entry name" value="CSP_DNA-bd"/>
</dbReference>
<comment type="similarity">
    <text evidence="2">Belongs to the lin-28 family.</text>
</comment>
<evidence type="ECO:0000256" key="5">
    <source>
        <dbReference type="SAM" id="MobiDB-lite"/>
    </source>
</evidence>
<dbReference type="PANTHER" id="PTHR46109:SF1">
    <property type="entry name" value="PROTEIN LIN-28 HOMOLOG"/>
    <property type="match status" value="1"/>
</dbReference>
<dbReference type="GO" id="GO:0008270">
    <property type="term" value="F:zinc ion binding"/>
    <property type="evidence" value="ECO:0007669"/>
    <property type="project" value="UniProtKB-KW"/>
</dbReference>
<dbReference type="OrthoDB" id="422005at2759"/>
<dbReference type="EMBL" id="NCKU01006323">
    <property type="protein sequence ID" value="RWS03626.1"/>
    <property type="molecule type" value="Genomic_DNA"/>
</dbReference>
<keyword evidence="10" id="KW-1185">Reference proteome</keyword>
<feature type="compositionally biased region" description="Basic and acidic residues" evidence="5">
    <location>
        <begin position="144"/>
        <end position="153"/>
    </location>
</feature>
<sequence>MWRNNFRRRQRGICKSFNDMRGFGFIAPNDGGPDVLVHYSVINMYGYQTLSVGMDVEFEWEKTEKGLRATLVTWPTGFLQRPMLRKLARVKCYNCGKKYHFAANCNMDSKHKKCYNCFAVDHLKADCPLVKESRFKYLVKKNDERNSDSREVHMPQAGPSWYRNDDHRDITRGRNKKRRQ</sequence>
<dbReference type="InterPro" id="IPR051373">
    <property type="entry name" value="Lin-28_RNA-binding"/>
</dbReference>
<evidence type="ECO:0000313" key="9">
    <source>
        <dbReference type="EMBL" id="RWS03626.1"/>
    </source>
</evidence>
<evidence type="ECO:0000313" key="8">
    <source>
        <dbReference type="EMBL" id="RWS01805.1"/>
    </source>
</evidence>
<dbReference type="PROSITE" id="PS51857">
    <property type="entry name" value="CSD_2"/>
    <property type="match status" value="1"/>
</dbReference>
<dbReference type="PRINTS" id="PR00050">
    <property type="entry name" value="COLDSHOCK"/>
</dbReference>
<dbReference type="SMART" id="SM00343">
    <property type="entry name" value="ZnF_C2HC"/>
    <property type="match status" value="2"/>
</dbReference>
<dbReference type="AlphaFoldDB" id="A0A3S3NFT8"/>
<dbReference type="EMBL" id="NCKU01008596">
    <property type="protein sequence ID" value="RWS01805.1"/>
    <property type="molecule type" value="Genomic_DNA"/>
</dbReference>
<dbReference type="GO" id="GO:0005737">
    <property type="term" value="C:cytoplasm"/>
    <property type="evidence" value="ECO:0007669"/>
    <property type="project" value="UniProtKB-SubCell"/>
</dbReference>
<keyword evidence="4" id="KW-0863">Zinc-finger</keyword>
<dbReference type="SUPFAM" id="SSF57756">
    <property type="entry name" value="Retrovirus zinc finger-like domains"/>
    <property type="match status" value="1"/>
</dbReference>
<evidence type="ECO:0000256" key="4">
    <source>
        <dbReference type="PROSITE-ProRule" id="PRU00047"/>
    </source>
</evidence>
<dbReference type="PROSITE" id="PS50158">
    <property type="entry name" value="ZF_CCHC"/>
    <property type="match status" value="1"/>
</dbReference>
<evidence type="ECO:0000256" key="2">
    <source>
        <dbReference type="ARBA" id="ARBA00008840"/>
    </source>
</evidence>
<dbReference type="Gene3D" id="4.10.60.10">
    <property type="entry name" value="Zinc finger, CCHC-type"/>
    <property type="match status" value="1"/>
</dbReference>
<proteinExistence type="inferred from homology"/>